<comment type="caution">
    <text evidence="2">The sequence shown here is derived from an EMBL/GenBank/DDBJ whole genome shotgun (WGS) entry which is preliminary data.</text>
</comment>
<organism evidence="2 3">
    <name type="scientific">Archangium lansingense</name>
    <dbReference type="NCBI Taxonomy" id="2995310"/>
    <lineage>
        <taxon>Bacteria</taxon>
        <taxon>Pseudomonadati</taxon>
        <taxon>Myxococcota</taxon>
        <taxon>Myxococcia</taxon>
        <taxon>Myxococcales</taxon>
        <taxon>Cystobacterineae</taxon>
        <taxon>Archangiaceae</taxon>
        <taxon>Archangium</taxon>
    </lineage>
</organism>
<dbReference type="RefSeq" id="WP_267538181.1">
    <property type="nucleotide sequence ID" value="NZ_JAPNKA010000001.1"/>
</dbReference>
<dbReference type="PANTHER" id="PTHR15600:SF42">
    <property type="entry name" value="SACSIN"/>
    <property type="match status" value="1"/>
</dbReference>
<evidence type="ECO:0000313" key="2">
    <source>
        <dbReference type="EMBL" id="MCY1079464.1"/>
    </source>
</evidence>
<sequence length="1094" mass="120800">MTPTHLLACVKASFSQLGAASPSPWLPAQPQPPNTLWLTQLYDYLAREKTRNANLARLKELAVVPDERGRLHRPGGMDTPLLLTDEQTRNTELCQALEAFNIPRVAGAEGLVSAIRAFTLTHTQGYIRQLGATTLVDALAASQKAWTEQAQSYDPKIHDVLLDWLSQPAWLDSLTQQHIKVLRALPIFPTANLQLVRLDDPRVYQPVDSTPPPTAGQAHLLKVSTARRKLLTKLGVLSLSRELLIRNVLLPSYVAMPPPEQVQVLDWLRDNLRKACTEASKAGDEGGAALKKLVMQAPLVRSRDGKLYPAASLYDPRKQLVKDVLGDTALIPDTQATYSDATEDWLSFFSTLGMAEAPHPQDLLAHVDKLLKQAEAEGPQSVSESLIRVYEYVADHWSELKDTTVRNGNGYPVTLAQALANRRWLPAQTDPVALSQYAAAKLPQARLYAPSELYPVHLGHLVASQSPLMPFVKRDFASFREALGIPSEAPLALVMTHFDALLENHQAAPDTAMKALGDSLARIYEYFGTLFQKNPGAVQQVRAHYANRPCLWDKSRHRFWRPRHVFLEHVPFFEPLRVQLRIAEPLIDQGYAVLGRRELPQDDDFIAWLEDVAALHSGEPLPPKLLTQVMEVLRRLSLSFETAAMMEPMRARLWLPVKGGQLARAAEVLRDDAPWYAEKLTPGAVLLVQDEVPMELLRAAEVQRLSRQLKEQLSQEPELSQDLRFIEDCEALGELLRSQEFARGLRRLIQAEHEKADPKPLGWLSTLSVVPAAQLDSRLWLGKRLVGSAAADFYVDRPHHQIFLREESADLASFHLAQAIKQELDEEQRLSDTSALTKILESYPTRIDSLLTRLKIPQLTEQPSVEDSWGHPPADLEPEPPTTFFEDQPPEPEPSNESAVDESAVDESAVDEVPAEHVEEAPLETPVLGPTRPEGPWVRSPRPRNGAGWRSVPPRSPVPPRNAPAMAEGFVVPRPESLAAAPTASALASSGAMQALSSGANSLVGPPEGSTFVGSEQRPPPGTEPEPHGNSAPHQARPRSLHPDELQEGHRSFPPSRRHLHSSERSRSRSGGGARRSASSRGASASSAEARAGS</sequence>
<dbReference type="EMBL" id="JAPNKA010000001">
    <property type="protein sequence ID" value="MCY1079464.1"/>
    <property type="molecule type" value="Genomic_DNA"/>
</dbReference>
<dbReference type="PANTHER" id="PTHR15600">
    <property type="entry name" value="SACSIN"/>
    <property type="match status" value="1"/>
</dbReference>
<feature type="compositionally biased region" description="Low complexity" evidence="1">
    <location>
        <begin position="977"/>
        <end position="992"/>
    </location>
</feature>
<feature type="compositionally biased region" description="Basic and acidic residues" evidence="1">
    <location>
        <begin position="1041"/>
        <end position="1051"/>
    </location>
</feature>
<feature type="compositionally biased region" description="Acidic residues" evidence="1">
    <location>
        <begin position="899"/>
        <end position="910"/>
    </location>
</feature>
<proteinExistence type="predicted"/>
<feature type="compositionally biased region" description="Low complexity" evidence="1">
    <location>
        <begin position="1075"/>
        <end position="1094"/>
    </location>
</feature>
<evidence type="ECO:0000256" key="1">
    <source>
        <dbReference type="SAM" id="MobiDB-lite"/>
    </source>
</evidence>
<gene>
    <name evidence="2" type="ORF">OV287_33905</name>
</gene>
<reference evidence="2 3" key="1">
    <citation type="submission" date="2022-11" db="EMBL/GenBank/DDBJ databases">
        <title>Minimal conservation of predation-associated metabolite biosynthetic gene clusters underscores biosynthetic potential of Myxococcota including descriptions for ten novel species: Archangium lansinium sp. nov., Myxococcus landrumus sp. nov., Nannocystis bai.</title>
        <authorList>
            <person name="Ahearne A."/>
            <person name="Stevens C."/>
            <person name="Phillips K."/>
        </authorList>
    </citation>
    <scope>NUCLEOTIDE SEQUENCE [LARGE SCALE GENOMIC DNA]</scope>
    <source>
        <strain evidence="2 3">MIWBW</strain>
    </source>
</reference>
<keyword evidence="3" id="KW-1185">Reference proteome</keyword>
<evidence type="ECO:0000313" key="3">
    <source>
        <dbReference type="Proteomes" id="UP001207654"/>
    </source>
</evidence>
<protein>
    <submittedName>
        <fullName evidence="2">Uncharacterized protein</fullName>
    </submittedName>
</protein>
<name>A0ABT4AEX6_9BACT</name>
<accession>A0ABT4AEX6</accession>
<dbReference type="InterPro" id="IPR052972">
    <property type="entry name" value="Sacsin_chaperone_reg"/>
</dbReference>
<feature type="region of interest" description="Disordered" evidence="1">
    <location>
        <begin position="861"/>
        <end position="1094"/>
    </location>
</feature>
<dbReference type="Proteomes" id="UP001207654">
    <property type="component" value="Unassembled WGS sequence"/>
</dbReference>